<gene>
    <name evidence="2" type="ORF">METZ01_LOCUS356698</name>
</gene>
<dbReference type="Pfam" id="PF14508">
    <property type="entry name" value="GH97_N"/>
    <property type="match status" value="1"/>
</dbReference>
<reference evidence="2" key="1">
    <citation type="submission" date="2018-05" db="EMBL/GenBank/DDBJ databases">
        <authorList>
            <person name="Lanie J.A."/>
            <person name="Ng W.-L."/>
            <person name="Kazmierczak K.M."/>
            <person name="Andrzejewski T.M."/>
            <person name="Davidsen T.M."/>
            <person name="Wayne K.J."/>
            <person name="Tettelin H."/>
            <person name="Glass J.I."/>
            <person name="Rusch D."/>
            <person name="Podicherti R."/>
            <person name="Tsui H.-C.T."/>
            <person name="Winkler M.E."/>
        </authorList>
    </citation>
    <scope>NUCLEOTIDE SEQUENCE</scope>
</reference>
<dbReference type="InterPro" id="IPR052720">
    <property type="entry name" value="Glycosyl_hydrolase_97"/>
</dbReference>
<sequence>MKSAQRVVVAAGITLLVFSMLAVVGCSGLITGSSLPKETSAKSLESPDGSFVIEFSVGKKGRPLYRVRHGEDEVIAESGVGFLEADGTDWTTGFAGLERSAVSAHDASWKPAWGERSTVRDHYRSATVTFIRKQPPGELKLEVRAYDEGVAFRYLVDSRGEEETISIEREQTEFCIGDDHKLWAVYSAQGKYKKTRLSKIRSSVERPCIIEPAGGKVIAIAEAALVDFARMRLRRS</sequence>
<evidence type="ECO:0000313" key="2">
    <source>
        <dbReference type="EMBL" id="SVD03844.1"/>
    </source>
</evidence>
<dbReference type="Gene3D" id="2.70.98.10">
    <property type="match status" value="1"/>
</dbReference>
<feature type="domain" description="Glycosyl-hydrolase 97 N-terminal" evidence="1">
    <location>
        <begin position="44"/>
        <end position="235"/>
    </location>
</feature>
<dbReference type="EMBL" id="UINC01125777">
    <property type="protein sequence ID" value="SVD03844.1"/>
    <property type="molecule type" value="Genomic_DNA"/>
</dbReference>
<dbReference type="AlphaFoldDB" id="A0A382S1N3"/>
<dbReference type="InterPro" id="IPR029486">
    <property type="entry name" value="GH97_N"/>
</dbReference>
<feature type="non-terminal residue" evidence="2">
    <location>
        <position position="236"/>
    </location>
</feature>
<proteinExistence type="predicted"/>
<dbReference type="GO" id="GO:0030246">
    <property type="term" value="F:carbohydrate binding"/>
    <property type="evidence" value="ECO:0007669"/>
    <property type="project" value="InterPro"/>
</dbReference>
<protein>
    <recommendedName>
        <fullName evidence="1">Glycosyl-hydrolase 97 N-terminal domain-containing protein</fullName>
    </recommendedName>
</protein>
<dbReference type="InterPro" id="IPR014718">
    <property type="entry name" value="GH-type_carb-bd"/>
</dbReference>
<dbReference type="PANTHER" id="PTHR35803">
    <property type="entry name" value="GLUCAN 1,4-ALPHA-GLUCOSIDASE SUSB-RELATED"/>
    <property type="match status" value="1"/>
</dbReference>
<accession>A0A382S1N3</accession>
<dbReference type="PROSITE" id="PS51257">
    <property type="entry name" value="PROKAR_LIPOPROTEIN"/>
    <property type="match status" value="1"/>
</dbReference>
<evidence type="ECO:0000259" key="1">
    <source>
        <dbReference type="Pfam" id="PF14508"/>
    </source>
</evidence>
<organism evidence="2">
    <name type="scientific">marine metagenome</name>
    <dbReference type="NCBI Taxonomy" id="408172"/>
    <lineage>
        <taxon>unclassified sequences</taxon>
        <taxon>metagenomes</taxon>
        <taxon>ecological metagenomes</taxon>
    </lineage>
</organism>
<name>A0A382S1N3_9ZZZZ</name>